<dbReference type="EMBL" id="AP013548">
    <property type="protein sequence ID" value="BAQ94435.1"/>
    <property type="molecule type" value="Genomic_DNA"/>
</dbReference>
<keyword evidence="2" id="KW-1185">Reference proteome</keyword>
<reference evidence="1 2" key="1">
    <citation type="journal article" date="2013" name="PLoS Genet.">
        <title>Expanding the Marine Virosphere Using Metagenomics.</title>
        <authorList>
            <person name="Mizuno C.M."/>
            <person name="Rodriguez-Valera F."/>
            <person name="Kimes N.E."/>
            <person name="Ghai R."/>
        </authorList>
    </citation>
    <scope>NUCLEOTIDE SEQUENCE [LARGE SCALE GENOMIC DNA]</scope>
    <source>
        <strain evidence="1">UvMED-CGR-U-MedDCM-OCT-S38-C3</strain>
    </source>
</reference>
<dbReference type="RefSeq" id="YP_009777932.1">
    <property type="nucleotide sequence ID" value="NC_047707.1"/>
</dbReference>
<evidence type="ECO:0000313" key="1">
    <source>
        <dbReference type="EMBL" id="BAQ94435.1"/>
    </source>
</evidence>
<proteinExistence type="predicted"/>
<dbReference type="GeneID" id="55412205"/>
<evidence type="ECO:0000313" key="2">
    <source>
        <dbReference type="Proteomes" id="UP000504725"/>
    </source>
</evidence>
<name>A0A6S4PA35_9CAUD</name>
<organism evidence="1 2">
    <name type="scientific">uncultured phage_MedDCM-OCT-S38-C3</name>
    <dbReference type="NCBI Taxonomy" id="2740803"/>
    <lineage>
        <taxon>Viruses</taxon>
        <taxon>Duplodnaviria</taxon>
        <taxon>Heunggongvirae</taxon>
        <taxon>Uroviricota</taxon>
        <taxon>Caudoviricetes</taxon>
        <taxon>Autographivirales</taxon>
        <taxon>Stopalavirus</taxon>
        <taxon>Stopalavirus S38C3</taxon>
    </lineage>
</organism>
<accession>A0A6S4PA35</accession>
<sequence length="58" mass="6865">MSDPDQKPLDVEREAVIRLMRHCHDLRDQAIRDGDQHGTVYWDGAMYFGRKLFEMEGQ</sequence>
<dbReference type="KEGG" id="vg:55412205"/>
<dbReference type="Proteomes" id="UP000504725">
    <property type="component" value="Segment"/>
</dbReference>
<protein>
    <submittedName>
        <fullName evidence="1">Uncharacterized protein</fullName>
    </submittedName>
</protein>